<evidence type="ECO:0000259" key="1">
    <source>
        <dbReference type="Pfam" id="PF01636"/>
    </source>
</evidence>
<accession>A0A3D9VBI4</accession>
<dbReference type="Proteomes" id="UP000256485">
    <property type="component" value="Unassembled WGS sequence"/>
</dbReference>
<dbReference type="PANTHER" id="PTHR21310">
    <property type="entry name" value="AMINOGLYCOSIDE PHOSPHOTRANSFERASE-RELATED-RELATED"/>
    <property type="match status" value="1"/>
</dbReference>
<feature type="domain" description="Aminoglycoside phosphotransferase" evidence="1">
    <location>
        <begin position="26"/>
        <end position="241"/>
    </location>
</feature>
<dbReference type="InterPro" id="IPR016259">
    <property type="entry name" value="Hygromycin-B_Kinase"/>
</dbReference>
<dbReference type="GO" id="GO:0016301">
    <property type="term" value="F:kinase activity"/>
    <property type="evidence" value="ECO:0007669"/>
    <property type="project" value="UniProtKB-KW"/>
</dbReference>
<dbReference type="InterPro" id="IPR002575">
    <property type="entry name" value="Aminoglycoside_PTrfase"/>
</dbReference>
<dbReference type="InterPro" id="IPR011009">
    <property type="entry name" value="Kinase-like_dom_sf"/>
</dbReference>
<keyword evidence="3" id="KW-1185">Reference proteome</keyword>
<dbReference type="Pfam" id="PF01636">
    <property type="entry name" value="APH"/>
    <property type="match status" value="1"/>
</dbReference>
<dbReference type="Gene3D" id="3.90.1200.10">
    <property type="match status" value="1"/>
</dbReference>
<dbReference type="OrthoDB" id="5490445at2"/>
<dbReference type="EMBL" id="QTUC01000001">
    <property type="protein sequence ID" value="REF36395.1"/>
    <property type="molecule type" value="Genomic_DNA"/>
</dbReference>
<evidence type="ECO:0000313" key="3">
    <source>
        <dbReference type="Proteomes" id="UP000256485"/>
    </source>
</evidence>
<dbReference type="AlphaFoldDB" id="A0A3D9VBI4"/>
<dbReference type="RefSeq" id="WP_115850039.1">
    <property type="nucleotide sequence ID" value="NZ_QTUC01000001.1"/>
</dbReference>
<name>A0A3D9VBI4_THECX</name>
<keyword evidence="2" id="KW-0418">Kinase</keyword>
<reference evidence="2 3" key="1">
    <citation type="submission" date="2018-08" db="EMBL/GenBank/DDBJ databases">
        <title>Sequencing the genomes of 1000 actinobacteria strains.</title>
        <authorList>
            <person name="Klenk H.-P."/>
        </authorList>
    </citation>
    <scope>NUCLEOTIDE SEQUENCE [LARGE SCALE GENOMIC DNA]</scope>
    <source>
        <strain evidence="2 3">DSM 22891</strain>
    </source>
</reference>
<evidence type="ECO:0000313" key="2">
    <source>
        <dbReference type="EMBL" id="REF36395.1"/>
    </source>
</evidence>
<protein>
    <submittedName>
        <fullName evidence="2">Aminoglycoside phosphotransferase (APT) family kinase protein</fullName>
    </submittedName>
</protein>
<comment type="caution">
    <text evidence="2">The sequence shown here is derived from an EMBL/GenBank/DDBJ whole genome shotgun (WGS) entry which is preliminary data.</text>
</comment>
<dbReference type="PIRSF" id="PIRSF000707">
    <property type="entry name" value="Hygromycin-B_kinase"/>
    <property type="match status" value="1"/>
</dbReference>
<proteinExistence type="predicted"/>
<organism evidence="2 3">
    <name type="scientific">Thermasporomyces composti</name>
    <dbReference type="NCBI Taxonomy" id="696763"/>
    <lineage>
        <taxon>Bacteria</taxon>
        <taxon>Bacillati</taxon>
        <taxon>Actinomycetota</taxon>
        <taxon>Actinomycetes</taxon>
        <taxon>Propionibacteriales</taxon>
        <taxon>Nocardioidaceae</taxon>
        <taxon>Thermasporomyces</taxon>
    </lineage>
</organism>
<sequence length="289" mass="31610">MDVVAVAERLLGTTPVGVRPTGSDGVYLLDMGTRTVVLKLSTHGHSVLAEARAYQAAAAHDVRVPRVLATGTDPEAMALEFLDGVSLWSEERRDKDNSFAWRRAGEDLRTLHEIRLPGFGPIVPDGRGIAGHADSWCPFVRSAREDGIRTLVDAGVLDSRVGRRLEARYDEAAADLHSWSDGRLLHGDLEGGHILVSGDEYLGLIDFDQAQVGDPRWDLARVPLWDGVAALDALLDGYGRDTLGPGDRELLLPLYLLAFVIHHAVRFADEGDVEKARGHLAQTQYERLV</sequence>
<keyword evidence="2" id="KW-0808">Transferase</keyword>
<dbReference type="SUPFAM" id="SSF56112">
    <property type="entry name" value="Protein kinase-like (PK-like)"/>
    <property type="match status" value="1"/>
</dbReference>
<dbReference type="InterPro" id="IPR051678">
    <property type="entry name" value="AGP_Transferase"/>
</dbReference>
<gene>
    <name evidence="2" type="ORF">DFJ64_1802</name>
</gene>